<evidence type="ECO:0000259" key="7">
    <source>
        <dbReference type="PROSITE" id="PS50850"/>
    </source>
</evidence>
<dbReference type="SUPFAM" id="SSF103473">
    <property type="entry name" value="MFS general substrate transporter"/>
    <property type="match status" value="1"/>
</dbReference>
<dbReference type="OrthoDB" id="5215911at2759"/>
<dbReference type="InterPro" id="IPR020846">
    <property type="entry name" value="MFS_dom"/>
</dbReference>
<dbReference type="PANTHER" id="PTHR23502">
    <property type="entry name" value="MAJOR FACILITATOR SUPERFAMILY"/>
    <property type="match status" value="1"/>
</dbReference>
<evidence type="ECO:0000256" key="1">
    <source>
        <dbReference type="ARBA" id="ARBA00004141"/>
    </source>
</evidence>
<dbReference type="HOGENOM" id="CLU_008455_13_7_1"/>
<dbReference type="GO" id="GO:0022857">
    <property type="term" value="F:transmembrane transporter activity"/>
    <property type="evidence" value="ECO:0007669"/>
    <property type="project" value="InterPro"/>
</dbReference>
<feature type="transmembrane region" description="Helical" evidence="6">
    <location>
        <begin position="212"/>
        <end position="232"/>
    </location>
</feature>
<evidence type="ECO:0000256" key="5">
    <source>
        <dbReference type="SAM" id="MobiDB-lite"/>
    </source>
</evidence>
<dbReference type="Pfam" id="PF07690">
    <property type="entry name" value="MFS_1"/>
    <property type="match status" value="1"/>
</dbReference>
<feature type="region of interest" description="Disordered" evidence="5">
    <location>
        <begin position="1"/>
        <end position="37"/>
    </location>
</feature>
<dbReference type="Gene3D" id="1.20.1250.20">
    <property type="entry name" value="MFS general substrate transporter like domains"/>
    <property type="match status" value="1"/>
</dbReference>
<name>G4TQS0_SERID</name>
<dbReference type="PROSITE" id="PS50850">
    <property type="entry name" value="MFS"/>
    <property type="match status" value="1"/>
</dbReference>
<evidence type="ECO:0000256" key="6">
    <source>
        <dbReference type="SAM" id="Phobius"/>
    </source>
</evidence>
<dbReference type="Proteomes" id="UP000007148">
    <property type="component" value="Unassembled WGS sequence"/>
</dbReference>
<feature type="transmembrane region" description="Helical" evidence="6">
    <location>
        <begin position="278"/>
        <end position="302"/>
    </location>
</feature>
<dbReference type="InterPro" id="IPR036259">
    <property type="entry name" value="MFS_trans_sf"/>
</dbReference>
<protein>
    <submittedName>
        <fullName evidence="8">Related to MFS transporter, putative-Neosartorya fischeri</fullName>
    </submittedName>
</protein>
<organism evidence="8 9">
    <name type="scientific">Serendipita indica (strain DSM 11827)</name>
    <name type="common">Root endophyte fungus</name>
    <name type="synonym">Piriformospora indica</name>
    <dbReference type="NCBI Taxonomy" id="1109443"/>
    <lineage>
        <taxon>Eukaryota</taxon>
        <taxon>Fungi</taxon>
        <taxon>Dikarya</taxon>
        <taxon>Basidiomycota</taxon>
        <taxon>Agaricomycotina</taxon>
        <taxon>Agaricomycetes</taxon>
        <taxon>Sebacinales</taxon>
        <taxon>Serendipitaceae</taxon>
        <taxon>Serendipita</taxon>
    </lineage>
</organism>
<feature type="transmembrane region" description="Helical" evidence="6">
    <location>
        <begin position="95"/>
        <end position="113"/>
    </location>
</feature>
<keyword evidence="2 6" id="KW-0812">Transmembrane</keyword>
<accession>G4TQS0</accession>
<feature type="transmembrane region" description="Helical" evidence="6">
    <location>
        <begin position="184"/>
        <end position="206"/>
    </location>
</feature>
<dbReference type="AlphaFoldDB" id="G4TQS0"/>
<comment type="caution">
    <text evidence="8">The sequence shown here is derived from an EMBL/GenBank/DDBJ whole genome shotgun (WGS) entry which is preliminary data.</text>
</comment>
<feature type="transmembrane region" description="Helical" evidence="6">
    <location>
        <begin position="419"/>
        <end position="439"/>
    </location>
</feature>
<dbReference type="GO" id="GO:0005886">
    <property type="term" value="C:plasma membrane"/>
    <property type="evidence" value="ECO:0007669"/>
    <property type="project" value="TreeGrafter"/>
</dbReference>
<comment type="subcellular location">
    <subcellularLocation>
        <location evidence="1">Membrane</location>
        <topology evidence="1">Multi-pass membrane protein</topology>
    </subcellularLocation>
</comment>
<evidence type="ECO:0000256" key="2">
    <source>
        <dbReference type="ARBA" id="ARBA00022692"/>
    </source>
</evidence>
<evidence type="ECO:0000313" key="9">
    <source>
        <dbReference type="Proteomes" id="UP000007148"/>
    </source>
</evidence>
<feature type="transmembrane region" description="Helical" evidence="6">
    <location>
        <begin position="314"/>
        <end position="334"/>
    </location>
</feature>
<gene>
    <name evidence="8" type="ORF">PIIN_07616</name>
</gene>
<dbReference type="EMBL" id="CAFZ01000242">
    <property type="protein sequence ID" value="CCA73663.1"/>
    <property type="molecule type" value="Genomic_DNA"/>
</dbReference>
<keyword evidence="3 6" id="KW-1133">Transmembrane helix</keyword>
<feature type="domain" description="Major facilitator superfamily (MFS) profile" evidence="7">
    <location>
        <begin position="46"/>
        <end position="476"/>
    </location>
</feature>
<dbReference type="InterPro" id="IPR011701">
    <property type="entry name" value="MFS"/>
</dbReference>
<dbReference type="OMA" id="SQVNWTV"/>
<keyword evidence="9" id="KW-1185">Reference proteome</keyword>
<reference evidence="8 9" key="1">
    <citation type="journal article" date="2011" name="PLoS Pathog.">
        <title>Endophytic Life Strategies Decoded by Genome and Transcriptome Analyses of the Mutualistic Root Symbiont Piriformospora indica.</title>
        <authorList>
            <person name="Zuccaro A."/>
            <person name="Lahrmann U."/>
            <person name="Guldener U."/>
            <person name="Langen G."/>
            <person name="Pfiffi S."/>
            <person name="Biedenkopf D."/>
            <person name="Wong P."/>
            <person name="Samans B."/>
            <person name="Grimm C."/>
            <person name="Basiewicz M."/>
            <person name="Murat C."/>
            <person name="Martin F."/>
            <person name="Kogel K.H."/>
        </authorList>
    </citation>
    <scope>NUCLEOTIDE SEQUENCE [LARGE SCALE GENOMIC DNA]</scope>
    <source>
        <strain evidence="8 9">DSM 11827</strain>
    </source>
</reference>
<feature type="transmembrane region" description="Helical" evidence="6">
    <location>
        <begin position="383"/>
        <end position="407"/>
    </location>
</feature>
<proteinExistence type="predicted"/>
<feature type="transmembrane region" description="Helical" evidence="6">
    <location>
        <begin position="355"/>
        <end position="377"/>
    </location>
</feature>
<evidence type="ECO:0000256" key="4">
    <source>
        <dbReference type="ARBA" id="ARBA00023136"/>
    </source>
</evidence>
<feature type="transmembrane region" description="Helical" evidence="6">
    <location>
        <begin position="445"/>
        <end position="464"/>
    </location>
</feature>
<evidence type="ECO:0000256" key="3">
    <source>
        <dbReference type="ARBA" id="ARBA00022989"/>
    </source>
</evidence>
<keyword evidence="4 6" id="KW-0472">Membrane</keyword>
<evidence type="ECO:0000313" key="8">
    <source>
        <dbReference type="EMBL" id="CCA73663.1"/>
    </source>
</evidence>
<dbReference type="PANTHER" id="PTHR23502:SF139">
    <property type="entry name" value="MAJOR FACILITATOR SUPERFAMILY (MFS) PROFILE DOMAIN-CONTAINING PROTEIN-RELATED"/>
    <property type="match status" value="1"/>
</dbReference>
<dbReference type="eggNOG" id="KOG0255">
    <property type="taxonomic scope" value="Eukaryota"/>
</dbReference>
<dbReference type="STRING" id="1109443.G4TQS0"/>
<sequence>MPKSSDKISSSVDPVRIETAHSSPSHQTGHKCPRLEQNEKASSAHSDLLLLFSFYFSHHRHWRVNLSGPIPILTCAPVPTFSQLQEHYNATYAQINYSVAIPALALAVSPLFWTPFADIYGRRTVCIAGCTLALAATIGSALAPTYSGYMVLRFLQGWGVGPASTVGLQMLQDTYSELERGATVGFWTASIDLGLLFGPLLGGFAAMASFTWPAWLTAIMFGILLVVMLFGMPETAPSTFSHDRKQPFLNVTPIPNVTRPKLWSTTVNCLRMFAYPKVAIPIVFYCWAWYWFIMCPITMIPAAFPTYSPQTQGLLFIGLILGTALAEALCSGRLSDNLVTKFSIAGSRSPEHRLWLYWPAAAATVLGLILFGCSIQFSWHWMIVQVSLAVMAFGVQIGNTTTVSYCVDCYPNLAMDVTAFYSLHLNLSAFASPFFIVPWVTRNGWALSFGLQGLIVAVCTLLVIGPFQWWARRSTTGSCSNGLSSLHFV</sequence>
<dbReference type="InParanoid" id="G4TQS0"/>
<feature type="transmembrane region" description="Helical" evidence="6">
    <location>
        <begin position="125"/>
        <end position="143"/>
    </location>
</feature>